<dbReference type="Gene3D" id="1.25.10.10">
    <property type="entry name" value="Leucine-rich Repeat Variant"/>
    <property type="match status" value="1"/>
</dbReference>
<protein>
    <recommendedName>
        <fullName evidence="3">Integrator complex subunit 4/Protein SIEL C-terminal Ig-like domain-containing protein</fullName>
    </recommendedName>
</protein>
<dbReference type="InterPro" id="IPR057412">
    <property type="entry name" value="INTS4_C"/>
</dbReference>
<dbReference type="PANTHER" id="PTHR20938">
    <property type="entry name" value="INTEGRATOR COMPLEX SUBUNIT 4"/>
    <property type="match status" value="1"/>
</dbReference>
<evidence type="ECO:0000313" key="4">
    <source>
        <dbReference type="EMBL" id="KAK6118240.1"/>
    </source>
</evidence>
<evidence type="ECO:0000259" key="3">
    <source>
        <dbReference type="Pfam" id="PF25458"/>
    </source>
</evidence>
<keyword evidence="2" id="KW-0539">Nucleus</keyword>
<evidence type="ECO:0000256" key="2">
    <source>
        <dbReference type="ARBA" id="ARBA00023242"/>
    </source>
</evidence>
<keyword evidence="5" id="KW-1185">Reference proteome</keyword>
<reference evidence="4 5" key="1">
    <citation type="journal article" date="2021" name="Comput. Struct. Biotechnol. J.">
        <title>De novo genome assembly of the potent medicinal plant Rehmannia glutinosa using nanopore technology.</title>
        <authorList>
            <person name="Ma L."/>
            <person name="Dong C."/>
            <person name="Song C."/>
            <person name="Wang X."/>
            <person name="Zheng X."/>
            <person name="Niu Y."/>
            <person name="Chen S."/>
            <person name="Feng W."/>
        </authorList>
    </citation>
    <scope>NUCLEOTIDE SEQUENCE [LARGE SCALE GENOMIC DNA]</scope>
    <source>
        <strain evidence="4">DH-2019</strain>
    </source>
</reference>
<evidence type="ECO:0000256" key="1">
    <source>
        <dbReference type="ARBA" id="ARBA00004123"/>
    </source>
</evidence>
<feature type="domain" description="Integrator complex subunit 4/Protein SIEL C-terminal Ig-like" evidence="3">
    <location>
        <begin position="811"/>
        <end position="925"/>
    </location>
</feature>
<dbReference type="InterPro" id="IPR011989">
    <property type="entry name" value="ARM-like"/>
</dbReference>
<dbReference type="SUPFAM" id="SSF48371">
    <property type="entry name" value="ARM repeat"/>
    <property type="match status" value="1"/>
</dbReference>
<dbReference type="Proteomes" id="UP001318860">
    <property type="component" value="Unassembled WGS sequence"/>
</dbReference>
<accession>A0ABR0U7Y3</accession>
<evidence type="ECO:0000313" key="5">
    <source>
        <dbReference type="Proteomes" id="UP001318860"/>
    </source>
</evidence>
<name>A0ABR0U7Y3_REHGL</name>
<gene>
    <name evidence="4" type="ORF">DH2020_048026</name>
</gene>
<proteinExistence type="predicted"/>
<comment type="subcellular location">
    <subcellularLocation>
        <location evidence="1">Nucleus</location>
    </subcellularLocation>
</comment>
<dbReference type="PANTHER" id="PTHR20938:SF0">
    <property type="entry name" value="INTEGRATOR COMPLEX SUBUNIT 4"/>
    <property type="match status" value="1"/>
</dbReference>
<comment type="caution">
    <text evidence="4">The sequence shown here is derived from an EMBL/GenBank/DDBJ whole genome shotgun (WGS) entry which is preliminary data.</text>
</comment>
<dbReference type="InterPro" id="IPR016024">
    <property type="entry name" value="ARM-type_fold"/>
</dbReference>
<sequence length="929" mass="104676">MEHRLLSNVGHTLNQNPNISSKSADAIVALITNPFTSDSNLTSLLETLILHLQNPNSNHHKLLSSLSALSRHHPRLRHRIAAAAHAFILLPSTPTPSLPHALSLLDPDHSAPLDPFSDESLFLSLCFGQCVKTRGWTLRNVSKFRVRPSVLLTVLLGFTKDPYPYIRELALDGLVMLSNGIVVEDRSLVEGCYFRAVELLFDAENSVRRSAVRALASAPSPFTIEELSSCKIPWLVSEWGQLLVALNSDKTKRYWSDALFVQLCLMVRDTDMEIRAAAFNALGKIQTVSEDILLQTLSRKALLATKEKHYPGQCTAKLFKLPATTAAFTFGHGLEDEFYQVRRPACQALQTLTVLSAQFAGGAVHLLMDMLNDDSVVVRLQALETLHHMAMHDHLKVDESHLHMFFGALIDNNALIRSAARKTIQLTKLQELKMLRSCTDGLIKNLKLYPQDEADIFYVLYQIGQRHGKFVTSIIHNVSQELEPSFDGKLVFNNARTAALLVLAISVPVSFERMICSIPPEIFSYAVTLLGRLSRALVDVMDQNVLLAYLSHCSRFTVASNSEKFEGEVLNFHLELKKVAISSLHDYPLNANVKASNCLEIVLRKVVDLWPLIQLGCTNEVVQTSRNWKEELRNFSCESRQPAGLLFFALTYLHVIKLLGKAWACTQRNPQFEGMGFLDALLSKMERRLKEMLYRFAGLSREGKLHILELMLVTYTMSLSYRGTCYFEDNTKKLNFVLSRVEYLQKEGSVELSNFVIELQNISRENGNSGDGFIHKLDLLQKSLHLFSLKYIPLSGELKYLNAELDVCDNDFQNPFPFISGLPVGLPLEITLYNISSESRLWLAISLGEKSTQFVFLDLHEFGGCDAIRKFTFVAPFFRTPKVKHFLLKVSVAMECLSEDQHFKHCHGPKHELIHLCKGKEVHLSMAVK</sequence>
<organism evidence="4 5">
    <name type="scientific">Rehmannia glutinosa</name>
    <name type="common">Chinese foxglove</name>
    <dbReference type="NCBI Taxonomy" id="99300"/>
    <lineage>
        <taxon>Eukaryota</taxon>
        <taxon>Viridiplantae</taxon>
        <taxon>Streptophyta</taxon>
        <taxon>Embryophyta</taxon>
        <taxon>Tracheophyta</taxon>
        <taxon>Spermatophyta</taxon>
        <taxon>Magnoliopsida</taxon>
        <taxon>eudicotyledons</taxon>
        <taxon>Gunneridae</taxon>
        <taxon>Pentapetalae</taxon>
        <taxon>asterids</taxon>
        <taxon>lamiids</taxon>
        <taxon>Lamiales</taxon>
        <taxon>Orobanchaceae</taxon>
        <taxon>Rehmannieae</taxon>
        <taxon>Rehmannia</taxon>
    </lineage>
</organism>
<dbReference type="EMBL" id="JABTTQ020003344">
    <property type="protein sequence ID" value="KAK6118240.1"/>
    <property type="molecule type" value="Genomic_DNA"/>
</dbReference>
<dbReference type="Pfam" id="PF25458">
    <property type="entry name" value="INTS4_C"/>
    <property type="match status" value="1"/>
</dbReference>